<dbReference type="Gene3D" id="2.60.40.10">
    <property type="entry name" value="Immunoglobulins"/>
    <property type="match status" value="1"/>
</dbReference>
<dbReference type="Proteomes" id="UP000199274">
    <property type="component" value="Unassembled WGS sequence"/>
</dbReference>
<name>A0A1G8J269_9FLAO</name>
<accession>A0A1G8J269</accession>
<dbReference type="EMBL" id="FNDB01000031">
    <property type="protein sequence ID" value="SDI25153.1"/>
    <property type="molecule type" value="Genomic_DNA"/>
</dbReference>
<dbReference type="SUPFAM" id="SSF49299">
    <property type="entry name" value="PKD domain"/>
    <property type="match status" value="1"/>
</dbReference>
<evidence type="ECO:0000313" key="4">
    <source>
        <dbReference type="Proteomes" id="UP000199274"/>
    </source>
</evidence>
<reference evidence="4" key="1">
    <citation type="submission" date="2016-10" db="EMBL/GenBank/DDBJ databases">
        <authorList>
            <person name="Varghese N."/>
            <person name="Submissions S."/>
        </authorList>
    </citation>
    <scope>NUCLEOTIDE SEQUENCE [LARGE SCALE GENOMIC DNA]</scope>
    <source>
        <strain evidence="4">CGMCC 1.2747</strain>
    </source>
</reference>
<proteinExistence type="predicted"/>
<sequence>MKKTLLIIVLFLSLGCFAQGEANIWYFGQNAGLDFNSGSPVALADGQLVTQEGCATISNASGQLLFYTDGVSVWNKNHQIMPNGTNLFGDSSSTQSAIIIPKPNDPNMYYIFTVTELGRAKGVCYSEVNLSLNGGLGDVTLNKNIQLFTPSTEKITAVKNKNGNEYWVVAHEYGGNNFLAYNVTATGVNSTAVISSVGTSIDSNENFTIGYLKFSPDGTKLISCNGFINVELYDFDATTGIISNPKVILSTPDISNYGVEFSPSGNIAYITYGGYTSNDKLIQFDLTAADIEASAITIYNRYTSLNYLGALQLGPDGKIYGTVLWQDNLFAINNPDVLGAACNFDLNAVLLTNGSSNYFGLPPFITSFFNVGINLNNNCVGEVSSFSLSGNQNTTSANWNFGDGNTSTDISPNHIYATAGTYTVSVAALSGSDTTTKTRDIIISKIPTATQPQNLMVCDSNNDGIYSFDLTTQNTAILNGQNPNLYTVTYYANVANYDNNNSISTPNNYENAIAYQQQTIIAKVSNKENGSCKSTTSFDIDVFEMPKPNLDLPSLSSCDNTSVGTDTDGLIFFDLTLQEMTLLNGQSGTQFSLYYFKDASLTQNITNPTAFQNTNPIETIYVKMVNNDNVNCAVPTSFKIEVLALPLVTKY</sequence>
<gene>
    <name evidence="3" type="ORF">SAMN04488062_13110</name>
</gene>
<dbReference type="Pfam" id="PF18911">
    <property type="entry name" value="PKD_4"/>
    <property type="match status" value="1"/>
</dbReference>
<feature type="signal peptide" evidence="1">
    <location>
        <begin position="1"/>
        <end position="18"/>
    </location>
</feature>
<dbReference type="PROSITE" id="PS50093">
    <property type="entry name" value="PKD"/>
    <property type="match status" value="1"/>
</dbReference>
<dbReference type="RefSeq" id="WP_091259528.1">
    <property type="nucleotide sequence ID" value="NZ_FNDB01000031.1"/>
</dbReference>
<feature type="chain" id="PRO_5011724358" evidence="1">
    <location>
        <begin position="19"/>
        <end position="651"/>
    </location>
</feature>
<keyword evidence="1" id="KW-0732">Signal</keyword>
<evidence type="ECO:0000313" key="3">
    <source>
        <dbReference type="EMBL" id="SDI25153.1"/>
    </source>
</evidence>
<dbReference type="SMART" id="SM00089">
    <property type="entry name" value="PKD"/>
    <property type="match status" value="1"/>
</dbReference>
<keyword evidence="4" id="KW-1185">Reference proteome</keyword>
<dbReference type="STRING" id="178355.SAMN04488062_13110"/>
<feature type="domain" description="PKD" evidence="2">
    <location>
        <begin position="380"/>
        <end position="450"/>
    </location>
</feature>
<dbReference type="CDD" id="cd00146">
    <property type="entry name" value="PKD"/>
    <property type="match status" value="1"/>
</dbReference>
<organism evidence="3 4">
    <name type="scientific">Flavobacterium omnivorum</name>
    <dbReference type="NCBI Taxonomy" id="178355"/>
    <lineage>
        <taxon>Bacteria</taxon>
        <taxon>Pseudomonadati</taxon>
        <taxon>Bacteroidota</taxon>
        <taxon>Flavobacteriia</taxon>
        <taxon>Flavobacteriales</taxon>
        <taxon>Flavobacteriaceae</taxon>
        <taxon>Flavobacterium</taxon>
    </lineage>
</organism>
<dbReference type="OrthoDB" id="9765926at2"/>
<evidence type="ECO:0000259" key="2">
    <source>
        <dbReference type="PROSITE" id="PS50093"/>
    </source>
</evidence>
<dbReference type="PROSITE" id="PS51257">
    <property type="entry name" value="PROKAR_LIPOPROTEIN"/>
    <property type="match status" value="1"/>
</dbReference>
<dbReference type="InterPro" id="IPR000601">
    <property type="entry name" value="PKD_dom"/>
</dbReference>
<protein>
    <submittedName>
        <fullName evidence="3">PKD domain-containing protein</fullName>
    </submittedName>
</protein>
<dbReference type="AlphaFoldDB" id="A0A1G8J269"/>
<dbReference type="SUPFAM" id="SSF82171">
    <property type="entry name" value="DPP6 N-terminal domain-like"/>
    <property type="match status" value="1"/>
</dbReference>
<dbReference type="InterPro" id="IPR022409">
    <property type="entry name" value="PKD/Chitinase_dom"/>
</dbReference>
<dbReference type="InterPro" id="IPR013783">
    <property type="entry name" value="Ig-like_fold"/>
</dbReference>
<dbReference type="InterPro" id="IPR035986">
    <property type="entry name" value="PKD_dom_sf"/>
</dbReference>
<evidence type="ECO:0000256" key="1">
    <source>
        <dbReference type="SAM" id="SignalP"/>
    </source>
</evidence>